<dbReference type="RefSeq" id="WP_209838421.1">
    <property type="nucleotide sequence ID" value="NZ_JAGGJP010000003.1"/>
</dbReference>
<feature type="compositionally biased region" description="Basic and acidic residues" evidence="2">
    <location>
        <begin position="185"/>
        <end position="209"/>
    </location>
</feature>
<dbReference type="Pfam" id="PF12804">
    <property type="entry name" value="NTP_transf_3"/>
    <property type="match status" value="1"/>
</dbReference>
<keyword evidence="4" id="KW-0808">Transferase</keyword>
<dbReference type="InterPro" id="IPR025877">
    <property type="entry name" value="MobA-like_NTP_Trfase"/>
</dbReference>
<feature type="region of interest" description="Disordered" evidence="2">
    <location>
        <begin position="185"/>
        <end position="224"/>
    </location>
</feature>
<comment type="caution">
    <text evidence="4">The sequence shown here is derived from an EMBL/GenBank/DDBJ whole genome shotgun (WGS) entry which is preliminary data.</text>
</comment>
<dbReference type="CDD" id="cd04182">
    <property type="entry name" value="GT_2_like_f"/>
    <property type="match status" value="1"/>
</dbReference>
<dbReference type="EMBL" id="JBHSNA010000003">
    <property type="protein sequence ID" value="MFC5565723.1"/>
    <property type="molecule type" value="Genomic_DNA"/>
</dbReference>
<dbReference type="Proteomes" id="UP001596056">
    <property type="component" value="Unassembled WGS sequence"/>
</dbReference>
<evidence type="ECO:0000313" key="5">
    <source>
        <dbReference type="Proteomes" id="UP001596056"/>
    </source>
</evidence>
<feature type="domain" description="MobA-like NTP transferase" evidence="3">
    <location>
        <begin position="6"/>
        <end position="164"/>
    </location>
</feature>
<protein>
    <submittedName>
        <fullName evidence="4">NTP transferase domain-containing protein</fullName>
    </submittedName>
</protein>
<dbReference type="PANTHER" id="PTHR43777:SF1">
    <property type="entry name" value="MOLYBDENUM COFACTOR CYTIDYLYLTRANSFERASE"/>
    <property type="match status" value="1"/>
</dbReference>
<evidence type="ECO:0000313" key="4">
    <source>
        <dbReference type="EMBL" id="MFC5565723.1"/>
    </source>
</evidence>
<gene>
    <name evidence="4" type="ORF">ACFPOC_04730</name>
</gene>
<dbReference type="GO" id="GO:0016740">
    <property type="term" value="F:transferase activity"/>
    <property type="evidence" value="ECO:0007669"/>
    <property type="project" value="UniProtKB-KW"/>
</dbReference>
<accession>A0ABW0S9W8</accession>
<dbReference type="SUPFAM" id="SSF53448">
    <property type="entry name" value="Nucleotide-diphospho-sugar transferases"/>
    <property type="match status" value="1"/>
</dbReference>
<evidence type="ECO:0000256" key="1">
    <source>
        <dbReference type="ARBA" id="ARBA00022842"/>
    </source>
</evidence>
<keyword evidence="1" id="KW-0460">Magnesium</keyword>
<evidence type="ECO:0000259" key="3">
    <source>
        <dbReference type="Pfam" id="PF12804"/>
    </source>
</evidence>
<dbReference type="Gene3D" id="3.90.550.10">
    <property type="entry name" value="Spore Coat Polysaccharide Biosynthesis Protein SpsA, Chain A"/>
    <property type="match status" value="1"/>
</dbReference>
<reference evidence="5" key="1">
    <citation type="journal article" date="2019" name="Int. J. Syst. Evol. Microbiol.">
        <title>The Global Catalogue of Microorganisms (GCM) 10K type strain sequencing project: providing services to taxonomists for standard genome sequencing and annotation.</title>
        <authorList>
            <consortium name="The Broad Institute Genomics Platform"/>
            <consortium name="The Broad Institute Genome Sequencing Center for Infectious Disease"/>
            <person name="Wu L."/>
            <person name="Ma J."/>
        </authorList>
    </citation>
    <scope>NUCLEOTIDE SEQUENCE [LARGE SCALE GENOMIC DNA]</scope>
    <source>
        <strain evidence="5">KACC 11588</strain>
    </source>
</reference>
<proteinExistence type="predicted"/>
<dbReference type="PANTHER" id="PTHR43777">
    <property type="entry name" value="MOLYBDENUM COFACTOR CYTIDYLYLTRANSFERASE"/>
    <property type="match status" value="1"/>
</dbReference>
<sequence length="224" mass="23369">MSGFHALLLAAGAGTRFGGGKLLAPWRGEPLVRAAARIALAAPVDLCIAVTGCDAERVEAALAPVRGDRLILARCPDWGDGLSASLRCGLRALPRTSRGVVVFLADMPLVPPGAAAPLLDALERGAIAAEYRRGGQPAHPVAFARDLYPELALLRGDQGGRALLPGRAGVARLTTGEPGAVLDIDRRSDLDAPARSEPRRLAMMRDRSLARATPSGEQEGVEPP</sequence>
<dbReference type="InterPro" id="IPR029044">
    <property type="entry name" value="Nucleotide-diphossugar_trans"/>
</dbReference>
<organism evidence="4 5">
    <name type="scientific">Rubellimicrobium aerolatum</name>
    <dbReference type="NCBI Taxonomy" id="490979"/>
    <lineage>
        <taxon>Bacteria</taxon>
        <taxon>Pseudomonadati</taxon>
        <taxon>Pseudomonadota</taxon>
        <taxon>Alphaproteobacteria</taxon>
        <taxon>Rhodobacterales</taxon>
        <taxon>Roseobacteraceae</taxon>
        <taxon>Rubellimicrobium</taxon>
    </lineage>
</organism>
<keyword evidence="5" id="KW-1185">Reference proteome</keyword>
<name>A0ABW0S9W8_9RHOB</name>
<evidence type="ECO:0000256" key="2">
    <source>
        <dbReference type="SAM" id="MobiDB-lite"/>
    </source>
</evidence>